<protein>
    <recommendedName>
        <fullName evidence="1">DUF1771 domain-containing protein</fullName>
    </recommendedName>
</protein>
<feature type="domain" description="DUF1771" evidence="1">
    <location>
        <begin position="191"/>
        <end position="230"/>
    </location>
</feature>
<evidence type="ECO:0000259" key="1">
    <source>
        <dbReference type="Pfam" id="PF08590"/>
    </source>
</evidence>
<evidence type="ECO:0000313" key="2">
    <source>
        <dbReference type="EMBL" id="KAK7351598.1"/>
    </source>
</evidence>
<dbReference type="EMBL" id="JAYMYQ010000002">
    <property type="protein sequence ID" value="KAK7351598.1"/>
    <property type="molecule type" value="Genomic_DNA"/>
</dbReference>
<dbReference type="Proteomes" id="UP001367508">
    <property type="component" value="Unassembled WGS sequence"/>
</dbReference>
<organism evidence="2 3">
    <name type="scientific">Canavalia gladiata</name>
    <name type="common">Sword bean</name>
    <name type="synonym">Dolichos gladiatus</name>
    <dbReference type="NCBI Taxonomy" id="3824"/>
    <lineage>
        <taxon>Eukaryota</taxon>
        <taxon>Viridiplantae</taxon>
        <taxon>Streptophyta</taxon>
        <taxon>Embryophyta</taxon>
        <taxon>Tracheophyta</taxon>
        <taxon>Spermatophyta</taxon>
        <taxon>Magnoliopsida</taxon>
        <taxon>eudicotyledons</taxon>
        <taxon>Gunneridae</taxon>
        <taxon>Pentapetalae</taxon>
        <taxon>rosids</taxon>
        <taxon>fabids</taxon>
        <taxon>Fabales</taxon>
        <taxon>Fabaceae</taxon>
        <taxon>Papilionoideae</taxon>
        <taxon>50 kb inversion clade</taxon>
        <taxon>NPAAA clade</taxon>
        <taxon>indigoferoid/millettioid clade</taxon>
        <taxon>Phaseoleae</taxon>
        <taxon>Canavalia</taxon>
    </lineage>
</organism>
<keyword evidence="3" id="KW-1185">Reference proteome</keyword>
<dbReference type="Pfam" id="PF08590">
    <property type="entry name" value="DUF1771"/>
    <property type="match status" value="1"/>
</dbReference>
<dbReference type="PANTHER" id="PTHR46651:SF1">
    <property type="entry name" value="SMALL MUTS RELATED FAMILY PROTEIN"/>
    <property type="match status" value="1"/>
</dbReference>
<dbReference type="InterPro" id="IPR013899">
    <property type="entry name" value="DUF1771"/>
</dbReference>
<gene>
    <name evidence="2" type="ORF">VNO77_11165</name>
</gene>
<dbReference type="InterPro" id="IPR053242">
    <property type="entry name" value="PAM2-like_domain"/>
</dbReference>
<name>A0AAN9MGK1_CANGL</name>
<evidence type="ECO:0000313" key="3">
    <source>
        <dbReference type="Proteomes" id="UP001367508"/>
    </source>
</evidence>
<sequence length="297" mass="33071">MLQLYQLSEAQSLSVAGNSPLFMRLLDARSISCFACLSNFISGRGRQFVKEASFDAKCQNYGCCTFAFMRPCRYQLEVFEVARERNTIAVLDTGSALIGAYYVGGGLFASLHVMKWLGIVAELELSLVDEAISAASLHTYVPKESYIASLEVKIGYEFSAKGLLLEAMTHEHIEWRKINSQNCSPSAKLLARQAYLIGDKALAKEPSAKGQVHNMHMKAAHGKAQESIYQSFAASMKLYEFFQKSGCFRDAGQWKHERMIDLHGLHASEDIHVPKHELSVLQSTAIAAEQYLQLISK</sequence>
<proteinExistence type="predicted"/>
<reference evidence="2 3" key="1">
    <citation type="submission" date="2024-01" db="EMBL/GenBank/DDBJ databases">
        <title>The genomes of 5 underutilized Papilionoideae crops provide insights into root nodulation and disease resistanc.</title>
        <authorList>
            <person name="Jiang F."/>
        </authorList>
    </citation>
    <scope>NUCLEOTIDE SEQUENCE [LARGE SCALE GENOMIC DNA]</scope>
    <source>
        <strain evidence="2">LVBAO_FW01</strain>
        <tissue evidence="2">Leaves</tissue>
    </source>
</reference>
<dbReference type="PANTHER" id="PTHR46651">
    <property type="entry name" value="POLYADENYLATE-BINDING PROTEIN-INTERACTING PROTEIN 7"/>
    <property type="match status" value="1"/>
</dbReference>
<accession>A0AAN9MGK1</accession>
<dbReference type="AlphaFoldDB" id="A0AAN9MGK1"/>
<comment type="caution">
    <text evidence="2">The sequence shown here is derived from an EMBL/GenBank/DDBJ whole genome shotgun (WGS) entry which is preliminary data.</text>
</comment>